<dbReference type="InterPro" id="IPR043519">
    <property type="entry name" value="NT_sf"/>
</dbReference>
<dbReference type="EMBL" id="FUYH01000003">
    <property type="protein sequence ID" value="SKA79541.1"/>
    <property type="molecule type" value="Genomic_DNA"/>
</dbReference>
<evidence type="ECO:0000313" key="3">
    <source>
        <dbReference type="Proteomes" id="UP000190105"/>
    </source>
</evidence>
<dbReference type="Proteomes" id="UP000190105">
    <property type="component" value="Unassembled WGS sequence"/>
</dbReference>
<dbReference type="SUPFAM" id="SSF81301">
    <property type="entry name" value="Nucleotidyltransferase"/>
    <property type="match status" value="1"/>
</dbReference>
<name>A0A1T4WSF3_9CLOT</name>
<accession>A0A1T4WSF3</accession>
<proteinExistence type="predicted"/>
<evidence type="ECO:0000313" key="2">
    <source>
        <dbReference type="EMBL" id="SKA79541.1"/>
    </source>
</evidence>
<gene>
    <name evidence="2" type="ORF">SAMN05443428_10385</name>
</gene>
<dbReference type="CDD" id="cd05403">
    <property type="entry name" value="NT_KNTase_like"/>
    <property type="match status" value="1"/>
</dbReference>
<dbReference type="AlphaFoldDB" id="A0A1T4WSF3"/>
<dbReference type="STRING" id="1147123.SAMN05443428_10385"/>
<reference evidence="3" key="1">
    <citation type="submission" date="2017-02" db="EMBL/GenBank/DDBJ databases">
        <authorList>
            <person name="Varghese N."/>
            <person name="Submissions S."/>
        </authorList>
    </citation>
    <scope>NUCLEOTIDE SEQUENCE [LARGE SCALE GENOMIC DNA]</scope>
    <source>
        <strain evidence="3">USBA 833</strain>
    </source>
</reference>
<dbReference type="Pfam" id="PF18765">
    <property type="entry name" value="Polbeta"/>
    <property type="match status" value="1"/>
</dbReference>
<dbReference type="InterPro" id="IPR041633">
    <property type="entry name" value="Polbeta"/>
</dbReference>
<sequence length="283" mass="32928">MEEKLKKNSSVIAVVVYGSIIYGDIWQESDIDFLVVTKEKSKTLNIYSKAFGVPIHINYISKDMFIDSYKNILKGGTFHKAFFAGRLVYCIDDDIKNIHLSTKFYKDKDRDIRNIEILSNLLTSIHYTKKYNSVGKIETSYQWSFEVLKNYARLLMSLKGHITDKDILSLAVSMSSEINELFNYFNSEASAKDKIKSILNSAESFIEFSIEDISKPIIQYLMRKKEPCSIEDIKSCEDFKHIDGDLNMLLENLSMRKIIKESLRQYTTYGDEYLIDEIVYYIE</sequence>
<protein>
    <recommendedName>
        <fullName evidence="1">Polymerase beta nucleotidyltransferase domain-containing protein</fullName>
    </recommendedName>
</protein>
<dbReference type="Gene3D" id="3.30.460.10">
    <property type="entry name" value="Beta Polymerase, domain 2"/>
    <property type="match status" value="1"/>
</dbReference>
<evidence type="ECO:0000259" key="1">
    <source>
        <dbReference type="Pfam" id="PF18765"/>
    </source>
</evidence>
<organism evidence="2 3">
    <name type="scientific">Caloramator quimbayensis</name>
    <dbReference type="NCBI Taxonomy" id="1147123"/>
    <lineage>
        <taxon>Bacteria</taxon>
        <taxon>Bacillati</taxon>
        <taxon>Bacillota</taxon>
        <taxon>Clostridia</taxon>
        <taxon>Eubacteriales</taxon>
        <taxon>Clostridiaceae</taxon>
        <taxon>Caloramator</taxon>
    </lineage>
</organism>
<keyword evidence="3" id="KW-1185">Reference proteome</keyword>
<feature type="domain" description="Polymerase beta nucleotidyltransferase" evidence="1">
    <location>
        <begin position="3"/>
        <end position="93"/>
    </location>
</feature>
<dbReference type="Gene3D" id="1.20.120.330">
    <property type="entry name" value="Nucleotidyltransferases domain 2"/>
    <property type="match status" value="1"/>
</dbReference>